<dbReference type="PANTHER" id="PTHR43394">
    <property type="entry name" value="ATP-DEPENDENT PERMEASE MDL1, MITOCHONDRIAL"/>
    <property type="match status" value="1"/>
</dbReference>
<evidence type="ECO:0000313" key="13">
    <source>
        <dbReference type="Proteomes" id="UP000637695"/>
    </source>
</evidence>
<organism evidence="12 13">
    <name type="scientific">Alicyclobacillus cellulosilyticus</name>
    <dbReference type="NCBI Taxonomy" id="1003997"/>
    <lineage>
        <taxon>Bacteria</taxon>
        <taxon>Bacillati</taxon>
        <taxon>Bacillota</taxon>
        <taxon>Bacilli</taxon>
        <taxon>Bacillales</taxon>
        <taxon>Alicyclobacillaceae</taxon>
        <taxon>Alicyclobacillus</taxon>
    </lineage>
</organism>
<feature type="transmembrane region" description="Helical" evidence="9">
    <location>
        <begin position="35"/>
        <end position="62"/>
    </location>
</feature>
<evidence type="ECO:0000256" key="4">
    <source>
        <dbReference type="ARBA" id="ARBA00022692"/>
    </source>
</evidence>
<evidence type="ECO:0000256" key="5">
    <source>
        <dbReference type="ARBA" id="ARBA00022741"/>
    </source>
</evidence>
<keyword evidence="13" id="KW-1185">Reference proteome</keyword>
<dbReference type="Gene3D" id="1.20.1560.10">
    <property type="entry name" value="ABC transporter type 1, transmembrane domain"/>
    <property type="match status" value="1"/>
</dbReference>
<proteinExistence type="predicted"/>
<evidence type="ECO:0000256" key="7">
    <source>
        <dbReference type="ARBA" id="ARBA00022989"/>
    </source>
</evidence>
<keyword evidence="2" id="KW-0813">Transport</keyword>
<keyword evidence="3" id="KW-1003">Cell membrane</keyword>
<comment type="subcellular location">
    <subcellularLocation>
        <location evidence="1">Cell membrane</location>
        <topology evidence="1">Multi-pass membrane protein</topology>
    </subcellularLocation>
</comment>
<dbReference type="Pfam" id="PF00664">
    <property type="entry name" value="ABC_membrane"/>
    <property type="match status" value="1"/>
</dbReference>
<evidence type="ECO:0000313" key="12">
    <source>
        <dbReference type="EMBL" id="GGJ01656.1"/>
    </source>
</evidence>
<comment type="caution">
    <text evidence="12">The sequence shown here is derived from an EMBL/GenBank/DDBJ whole genome shotgun (WGS) entry which is preliminary data.</text>
</comment>
<dbReference type="GO" id="GO:0016887">
    <property type="term" value="F:ATP hydrolysis activity"/>
    <property type="evidence" value="ECO:0007669"/>
    <property type="project" value="InterPro"/>
</dbReference>
<evidence type="ECO:0000256" key="2">
    <source>
        <dbReference type="ARBA" id="ARBA00022448"/>
    </source>
</evidence>
<evidence type="ECO:0000259" key="11">
    <source>
        <dbReference type="PROSITE" id="PS50929"/>
    </source>
</evidence>
<reference evidence="12" key="1">
    <citation type="journal article" date="2014" name="Int. J. Syst. Evol. Microbiol.">
        <title>Complete genome sequence of Corynebacterium casei LMG S-19264T (=DSM 44701T), isolated from a smear-ripened cheese.</title>
        <authorList>
            <consortium name="US DOE Joint Genome Institute (JGI-PGF)"/>
            <person name="Walter F."/>
            <person name="Albersmeier A."/>
            <person name="Kalinowski J."/>
            <person name="Ruckert C."/>
        </authorList>
    </citation>
    <scope>NUCLEOTIDE SEQUENCE</scope>
    <source>
        <strain evidence="12">JCM 18487</strain>
    </source>
</reference>
<dbReference type="InterPro" id="IPR027417">
    <property type="entry name" value="P-loop_NTPase"/>
</dbReference>
<dbReference type="Pfam" id="PF00005">
    <property type="entry name" value="ABC_tran"/>
    <property type="match status" value="1"/>
</dbReference>
<dbReference type="EMBL" id="BMOY01000009">
    <property type="protein sequence ID" value="GGJ01656.1"/>
    <property type="molecule type" value="Genomic_DNA"/>
</dbReference>
<dbReference type="InterPro" id="IPR036640">
    <property type="entry name" value="ABC1_TM_sf"/>
</dbReference>
<name>A0A917K5C7_9BACL</name>
<dbReference type="InterPro" id="IPR011527">
    <property type="entry name" value="ABC1_TM_dom"/>
</dbReference>
<feature type="transmembrane region" description="Helical" evidence="9">
    <location>
        <begin position="158"/>
        <end position="191"/>
    </location>
</feature>
<dbReference type="InterPro" id="IPR003593">
    <property type="entry name" value="AAA+_ATPase"/>
</dbReference>
<gene>
    <name evidence="12" type="ORF">GCM10010885_08570</name>
</gene>
<accession>A0A917K5C7</accession>
<dbReference type="InterPro" id="IPR003439">
    <property type="entry name" value="ABC_transporter-like_ATP-bd"/>
</dbReference>
<evidence type="ECO:0000256" key="3">
    <source>
        <dbReference type="ARBA" id="ARBA00022475"/>
    </source>
</evidence>
<keyword evidence="7 9" id="KW-1133">Transmembrane helix</keyword>
<dbReference type="Proteomes" id="UP000637695">
    <property type="component" value="Unassembled WGS sequence"/>
</dbReference>
<dbReference type="SUPFAM" id="SSF52540">
    <property type="entry name" value="P-loop containing nucleoside triphosphate hydrolases"/>
    <property type="match status" value="1"/>
</dbReference>
<protein>
    <recommendedName>
        <fullName evidence="14">ABC transporter ATP-binding protein</fullName>
    </recommendedName>
</protein>
<dbReference type="AlphaFoldDB" id="A0A917K5C7"/>
<dbReference type="Gene3D" id="3.40.50.300">
    <property type="entry name" value="P-loop containing nucleotide triphosphate hydrolases"/>
    <property type="match status" value="1"/>
</dbReference>
<feature type="transmembrane region" description="Helical" evidence="9">
    <location>
        <begin position="74"/>
        <end position="93"/>
    </location>
</feature>
<dbReference type="RefSeq" id="WP_229776373.1">
    <property type="nucleotide sequence ID" value="NZ_BMOY01000009.1"/>
</dbReference>
<dbReference type="GO" id="GO:0015421">
    <property type="term" value="F:ABC-type oligopeptide transporter activity"/>
    <property type="evidence" value="ECO:0007669"/>
    <property type="project" value="TreeGrafter"/>
</dbReference>
<feature type="domain" description="ABC transmembrane type-1" evidence="11">
    <location>
        <begin position="38"/>
        <end position="320"/>
    </location>
</feature>
<evidence type="ECO:0000256" key="8">
    <source>
        <dbReference type="ARBA" id="ARBA00023136"/>
    </source>
</evidence>
<dbReference type="FunFam" id="3.40.50.300:FF:000221">
    <property type="entry name" value="Multidrug ABC transporter ATP-binding protein"/>
    <property type="match status" value="1"/>
</dbReference>
<evidence type="ECO:0000256" key="9">
    <source>
        <dbReference type="SAM" id="Phobius"/>
    </source>
</evidence>
<keyword evidence="5" id="KW-0547">Nucleotide-binding</keyword>
<dbReference type="PROSITE" id="PS50929">
    <property type="entry name" value="ABC_TM1F"/>
    <property type="match status" value="1"/>
</dbReference>
<feature type="domain" description="ABC transporter" evidence="10">
    <location>
        <begin position="432"/>
        <end position="666"/>
    </location>
</feature>
<keyword evidence="6" id="KW-0067">ATP-binding</keyword>
<keyword evidence="4 9" id="KW-0812">Transmembrane</keyword>
<dbReference type="PANTHER" id="PTHR43394:SF1">
    <property type="entry name" value="ATP-BINDING CASSETTE SUB-FAMILY B MEMBER 10, MITOCHONDRIAL"/>
    <property type="match status" value="1"/>
</dbReference>
<keyword evidence="8 9" id="KW-0472">Membrane</keyword>
<reference evidence="12" key="2">
    <citation type="submission" date="2020-09" db="EMBL/GenBank/DDBJ databases">
        <authorList>
            <person name="Sun Q."/>
            <person name="Ohkuma M."/>
        </authorList>
    </citation>
    <scope>NUCLEOTIDE SEQUENCE</scope>
    <source>
        <strain evidence="12">JCM 18487</strain>
    </source>
</reference>
<evidence type="ECO:0000259" key="10">
    <source>
        <dbReference type="PROSITE" id="PS50893"/>
    </source>
</evidence>
<dbReference type="InterPro" id="IPR017871">
    <property type="entry name" value="ABC_transporter-like_CS"/>
</dbReference>
<dbReference type="PROSITE" id="PS50893">
    <property type="entry name" value="ABC_TRANSPORTER_2"/>
    <property type="match status" value="1"/>
</dbReference>
<sequence length="687" mass="72730">MASVLELGVQPTRTAPRARFASVVQLLWSCQRIAWVPFVLATLLISADLAFSIGIGVVQNAFFSRMRPGLLRELWSVTVTCAAAGLALVLLMATRHACSAIANAIAGRELTRRMLVQVLRLPFPMLQRWHAADLVSRIVTDTATANQLFPVLVNDILYQAVLGILALCVLLRIQVLAAVVAVLTGPAVFVLGRALDARVRRVSERIQAEDAAMRTVVLESLQALPTVKAYHLEQRAVETFLRHRQAQNRLIIRQAVLRAVLNEGVGFINGTAQMAAAGMILLSAMKLSMGPGQVMTFIVLMESVQGPFGRISTAWNELQTAIGAAQRVLAVMPRREEAAAGASGTADTRGLQGGVPVAQTGQADTADGVAWLVQTDGSGVAGDGEAVVARTAEEIVISVFGLVYTPGWEVAEHGEPGDALNGASGGEPGREAAAEHGARAAAALGAAPLFDGLSLSVRRGELVAIVGASGAGKTTLARLICGLYRPQAGAVRVCGRDPYTDPQVRRQIAYVPQTPVILSESVRQNIALGRPDATDEEIVAAAEAAQAHAFISALPERYDTVIGEQGIGLSGGQRQRIAIARALLQQAPVLILDEPTSALDMETERAVAQAVFTRRGDRATIVIAHRLSTVQAADRIVVLERGRIVEEGRHEELLARGGAYARLVAAQAEVADARADTARQADAHAGT</sequence>
<dbReference type="GO" id="GO:0005886">
    <property type="term" value="C:plasma membrane"/>
    <property type="evidence" value="ECO:0007669"/>
    <property type="project" value="UniProtKB-SubCell"/>
</dbReference>
<dbReference type="SMART" id="SM00382">
    <property type="entry name" value="AAA"/>
    <property type="match status" value="1"/>
</dbReference>
<evidence type="ECO:0008006" key="14">
    <source>
        <dbReference type="Google" id="ProtNLM"/>
    </source>
</evidence>
<evidence type="ECO:0000256" key="6">
    <source>
        <dbReference type="ARBA" id="ARBA00022840"/>
    </source>
</evidence>
<dbReference type="SUPFAM" id="SSF90123">
    <property type="entry name" value="ABC transporter transmembrane region"/>
    <property type="match status" value="1"/>
</dbReference>
<dbReference type="GO" id="GO:0005524">
    <property type="term" value="F:ATP binding"/>
    <property type="evidence" value="ECO:0007669"/>
    <property type="project" value="UniProtKB-KW"/>
</dbReference>
<dbReference type="InterPro" id="IPR039421">
    <property type="entry name" value="Type_1_exporter"/>
</dbReference>
<evidence type="ECO:0000256" key="1">
    <source>
        <dbReference type="ARBA" id="ARBA00004651"/>
    </source>
</evidence>
<dbReference type="PROSITE" id="PS00211">
    <property type="entry name" value="ABC_TRANSPORTER_1"/>
    <property type="match status" value="1"/>
</dbReference>